<evidence type="ECO:0000313" key="3">
    <source>
        <dbReference type="Proteomes" id="UP000199412"/>
    </source>
</evidence>
<keyword evidence="3" id="KW-1185">Reference proteome</keyword>
<dbReference type="EMBL" id="FNAP01000001">
    <property type="protein sequence ID" value="SDD75619.1"/>
    <property type="molecule type" value="Genomic_DNA"/>
</dbReference>
<organism evidence="2 3">
    <name type="scientific">Rhodospira trueperi</name>
    <dbReference type="NCBI Taxonomy" id="69960"/>
    <lineage>
        <taxon>Bacteria</taxon>
        <taxon>Pseudomonadati</taxon>
        <taxon>Pseudomonadota</taxon>
        <taxon>Alphaproteobacteria</taxon>
        <taxon>Rhodospirillales</taxon>
        <taxon>Rhodospirillaceae</taxon>
        <taxon>Rhodospira</taxon>
    </lineage>
</organism>
<evidence type="ECO:0000259" key="1">
    <source>
        <dbReference type="Pfam" id="PF21839"/>
    </source>
</evidence>
<name>A0A1G6XBP0_9PROT</name>
<reference evidence="2 3" key="1">
    <citation type="submission" date="2016-10" db="EMBL/GenBank/DDBJ databases">
        <authorList>
            <person name="de Groot N.N."/>
        </authorList>
    </citation>
    <scope>NUCLEOTIDE SEQUENCE [LARGE SCALE GENOMIC DNA]</scope>
    <source>
        <strain evidence="2 3">ATCC 700224</strain>
    </source>
</reference>
<dbReference type="InterPro" id="IPR054193">
    <property type="entry name" value="DUF6898"/>
</dbReference>
<dbReference type="Pfam" id="PF21839">
    <property type="entry name" value="DUF6898"/>
    <property type="match status" value="1"/>
</dbReference>
<dbReference type="AlphaFoldDB" id="A0A1G6XBP0"/>
<accession>A0A1G6XBP0</accession>
<gene>
    <name evidence="2" type="ORF">SAMN05421720_101445</name>
</gene>
<proteinExistence type="predicted"/>
<protein>
    <recommendedName>
        <fullName evidence="1">DUF6898 domain-containing protein</fullName>
    </recommendedName>
</protein>
<dbReference type="Proteomes" id="UP000199412">
    <property type="component" value="Unassembled WGS sequence"/>
</dbReference>
<sequence>MREILFEMIYDGAYVRVSAIDARTNTEVQMVGDARLSEASLKAAAARKLEYVLRRDGKLR</sequence>
<feature type="domain" description="DUF6898" evidence="1">
    <location>
        <begin position="2"/>
        <end position="56"/>
    </location>
</feature>
<dbReference type="STRING" id="69960.SAMN05421720_101445"/>
<evidence type="ECO:0000313" key="2">
    <source>
        <dbReference type="EMBL" id="SDD75619.1"/>
    </source>
</evidence>
<dbReference type="RefSeq" id="WP_245699042.1">
    <property type="nucleotide sequence ID" value="NZ_FNAP01000001.1"/>
</dbReference>